<comment type="subcellular location">
    <subcellularLocation>
        <location evidence="1">Cell outer membrane</location>
    </subcellularLocation>
</comment>
<organism evidence="8 9">
    <name type="scientific">Deminuibacter soli</name>
    <dbReference type="NCBI Taxonomy" id="2291815"/>
    <lineage>
        <taxon>Bacteria</taxon>
        <taxon>Pseudomonadati</taxon>
        <taxon>Bacteroidota</taxon>
        <taxon>Chitinophagia</taxon>
        <taxon>Chitinophagales</taxon>
        <taxon>Chitinophagaceae</taxon>
        <taxon>Deminuibacter</taxon>
    </lineage>
</organism>
<proteinExistence type="inferred from homology"/>
<evidence type="ECO:0000313" key="9">
    <source>
        <dbReference type="Proteomes" id="UP000261284"/>
    </source>
</evidence>
<evidence type="ECO:0000313" key="8">
    <source>
        <dbReference type="EMBL" id="RFM29032.1"/>
    </source>
</evidence>
<comment type="similarity">
    <text evidence="2">Belongs to the SusD family.</text>
</comment>
<reference evidence="8 9" key="1">
    <citation type="submission" date="2018-08" db="EMBL/GenBank/DDBJ databases">
        <title>Chitinophagaceae sp. K23C18032701, a novel bacterium isolated from forest soil.</title>
        <authorList>
            <person name="Wang C."/>
        </authorList>
    </citation>
    <scope>NUCLEOTIDE SEQUENCE [LARGE SCALE GENOMIC DNA]</scope>
    <source>
        <strain evidence="8 9">K23C18032701</strain>
    </source>
</reference>
<evidence type="ECO:0000256" key="5">
    <source>
        <dbReference type="ARBA" id="ARBA00023237"/>
    </source>
</evidence>
<keyword evidence="5" id="KW-0998">Cell outer membrane</keyword>
<name>A0A3E1NM95_9BACT</name>
<dbReference type="Proteomes" id="UP000261284">
    <property type="component" value="Unassembled WGS sequence"/>
</dbReference>
<comment type="caution">
    <text evidence="8">The sequence shown here is derived from an EMBL/GenBank/DDBJ whole genome shotgun (WGS) entry which is preliminary data.</text>
</comment>
<dbReference type="SUPFAM" id="SSF48452">
    <property type="entry name" value="TPR-like"/>
    <property type="match status" value="1"/>
</dbReference>
<keyword evidence="4" id="KW-0472">Membrane</keyword>
<dbReference type="Gene3D" id="1.25.40.390">
    <property type="match status" value="1"/>
</dbReference>
<sequence>MWNWAMERAHNIHLPKRITLVSNVLSNNCFTILRDMKKLISRYNILLLAIVFSGAGGCKKYLDQVPDDRITIEEVFLKKGPSEQYLANVYNYVDDEADQWQVNPWLSNSDEADITWSKYKTYDLNIGNMSAGNAIFDTWSHYYQGIRSATYFINHIDNNAEILALNGRQLIDQYKAEARFLRAYYYFLLMRQYGPVILEGETEVPADATAAQMQRPRSPYDSCVNYVVSELDKAAAVLPTVPSLNGQANDIQYGHATVGMALGVKARVLLYAASPLYNGNTEYASFRTREGQPFINQTYSADKWKKAADAAKAVIDLNLYSLYVDPSGDPVKSYQGALLSAWNAEQIFNRKKNILPDFDVNCMPRQAGGWNGVAPTQEQVDAYFMSDGKLIGESPLYTETGFTTVNGVPVFNMYMNREPRFYASVTYNNSIFQGGNMQSAAPVKLFASGSSGKNGHPTDWSKTGYLIRKGVAPQTNAGSGGNGTKFDRPECLLRLGEIYLNYAEALNEYSPGDPDILRYLNLIRARVNLPQYGSAGLAAPADQTSMRARIWQERRVELAFETSRWFDIRRWKIAPQVMGDMHGMNINKDDNTFYTRSVASQHLFRSPASYWWPISQYDMDRNQLMVQNPGW</sequence>
<dbReference type="Pfam" id="PF07980">
    <property type="entry name" value="SusD_RagB"/>
    <property type="match status" value="1"/>
</dbReference>
<feature type="domain" description="SusD-like N-terminal" evidence="7">
    <location>
        <begin position="60"/>
        <end position="242"/>
    </location>
</feature>
<dbReference type="InterPro" id="IPR033985">
    <property type="entry name" value="SusD-like_N"/>
</dbReference>
<keyword evidence="3" id="KW-0732">Signal</keyword>
<keyword evidence="9" id="KW-1185">Reference proteome</keyword>
<evidence type="ECO:0000256" key="2">
    <source>
        <dbReference type="ARBA" id="ARBA00006275"/>
    </source>
</evidence>
<dbReference type="EMBL" id="QTJU01000002">
    <property type="protein sequence ID" value="RFM29032.1"/>
    <property type="molecule type" value="Genomic_DNA"/>
</dbReference>
<evidence type="ECO:0000256" key="4">
    <source>
        <dbReference type="ARBA" id="ARBA00023136"/>
    </source>
</evidence>
<gene>
    <name evidence="8" type="ORF">DXN05_09720</name>
</gene>
<accession>A0A3E1NM95</accession>
<dbReference type="AlphaFoldDB" id="A0A3E1NM95"/>
<feature type="domain" description="RagB/SusD" evidence="6">
    <location>
        <begin position="345"/>
        <end position="631"/>
    </location>
</feature>
<evidence type="ECO:0000256" key="3">
    <source>
        <dbReference type="ARBA" id="ARBA00022729"/>
    </source>
</evidence>
<dbReference type="GO" id="GO:0009279">
    <property type="term" value="C:cell outer membrane"/>
    <property type="evidence" value="ECO:0007669"/>
    <property type="project" value="UniProtKB-SubCell"/>
</dbReference>
<evidence type="ECO:0000259" key="7">
    <source>
        <dbReference type="Pfam" id="PF14322"/>
    </source>
</evidence>
<dbReference type="InterPro" id="IPR012944">
    <property type="entry name" value="SusD_RagB_dom"/>
</dbReference>
<evidence type="ECO:0000256" key="1">
    <source>
        <dbReference type="ARBA" id="ARBA00004442"/>
    </source>
</evidence>
<protein>
    <submittedName>
        <fullName evidence="8">RagB/SusD family nutrient uptake outer membrane protein</fullName>
    </submittedName>
</protein>
<dbReference type="InterPro" id="IPR011990">
    <property type="entry name" value="TPR-like_helical_dom_sf"/>
</dbReference>
<dbReference type="Pfam" id="PF14322">
    <property type="entry name" value="SusD-like_3"/>
    <property type="match status" value="1"/>
</dbReference>
<evidence type="ECO:0000259" key="6">
    <source>
        <dbReference type="Pfam" id="PF07980"/>
    </source>
</evidence>